<evidence type="ECO:0000259" key="1">
    <source>
        <dbReference type="Pfam" id="PF13843"/>
    </source>
</evidence>
<feature type="domain" description="PiggyBac transposable element-derived protein" evidence="1">
    <location>
        <begin position="70"/>
        <end position="315"/>
    </location>
</feature>
<comment type="caution">
    <text evidence="2">The sequence shown here is derived from an EMBL/GenBank/DDBJ whole genome shotgun (WGS) entry which is preliminary data.</text>
</comment>
<accession>A0ABD0SXU3</accession>
<gene>
    <name evidence="2" type="ORF">ABMA28_003628</name>
</gene>
<dbReference type="PANTHER" id="PTHR46599:SF3">
    <property type="entry name" value="PIGGYBAC TRANSPOSABLE ELEMENT-DERIVED PROTEIN 4"/>
    <property type="match status" value="1"/>
</dbReference>
<dbReference type="Pfam" id="PF13843">
    <property type="entry name" value="DDE_Tnp_1_7"/>
    <property type="match status" value="1"/>
</dbReference>
<name>A0ABD0SXU3_LOXSC</name>
<evidence type="ECO:0000313" key="2">
    <source>
        <dbReference type="EMBL" id="KAL0830171.1"/>
    </source>
</evidence>
<reference evidence="2 3" key="1">
    <citation type="submission" date="2024-06" db="EMBL/GenBank/DDBJ databases">
        <title>A chromosome-level genome assembly of beet webworm, Loxostege sticticalis.</title>
        <authorList>
            <person name="Zhang Y."/>
        </authorList>
    </citation>
    <scope>NUCLEOTIDE SEQUENCE [LARGE SCALE GENOMIC DNA]</scope>
    <source>
        <strain evidence="2">AQ028</strain>
        <tissue evidence="2">Male pupae</tissue>
    </source>
</reference>
<dbReference type="EMBL" id="JBEDNZ010000014">
    <property type="protein sequence ID" value="KAL0830171.1"/>
    <property type="molecule type" value="Genomic_DNA"/>
</dbReference>
<protein>
    <recommendedName>
        <fullName evidence="1">PiggyBac transposable element-derived protein domain-containing protein</fullName>
    </recommendedName>
</protein>
<organism evidence="2 3">
    <name type="scientific">Loxostege sticticalis</name>
    <name type="common">Beet webworm moth</name>
    <dbReference type="NCBI Taxonomy" id="481309"/>
    <lineage>
        <taxon>Eukaryota</taxon>
        <taxon>Metazoa</taxon>
        <taxon>Ecdysozoa</taxon>
        <taxon>Arthropoda</taxon>
        <taxon>Hexapoda</taxon>
        <taxon>Insecta</taxon>
        <taxon>Pterygota</taxon>
        <taxon>Neoptera</taxon>
        <taxon>Endopterygota</taxon>
        <taxon>Lepidoptera</taxon>
        <taxon>Glossata</taxon>
        <taxon>Ditrysia</taxon>
        <taxon>Pyraloidea</taxon>
        <taxon>Crambidae</taxon>
        <taxon>Pyraustinae</taxon>
        <taxon>Loxostege</taxon>
    </lineage>
</organism>
<sequence>MEVHRDLMQTHHLSRHFKVFEVRHFSRFNQLVLLSSGSEEAEVSSNGQESIQDSYDDCDGEYGSDPNYVLFKIEPILLHLNQKFQAMYTMDQNIALDESLMQWKGWLNISQFISNKAAKVGVKTYELCESQTGYLWRFDVHAKKHISRDQNNPLDASTPRIMLDLLRGLEGYGYTVWMDNYYISPALARQLKAFGFDVVGTLRTNRQFVPQELTALTKNNMKKGDIAGYTSGDVDVLVWRDENRVALISTYHGNQTNISEGKIKPCLVLDYNIMMGGVDKKDNLLSMFPIERKRTRVWYKKFLRRLLNVSILNSFVIAKKSGSIQQHQSFRSNLIQSLLSRHSTPKAIPLSTKSQVFEAKMHHPLEHPVGANKSRLRRKCCV</sequence>
<proteinExistence type="predicted"/>
<dbReference type="Proteomes" id="UP001549921">
    <property type="component" value="Unassembled WGS sequence"/>
</dbReference>
<dbReference type="AlphaFoldDB" id="A0ABD0SXU3"/>
<dbReference type="InterPro" id="IPR029526">
    <property type="entry name" value="PGBD"/>
</dbReference>
<evidence type="ECO:0000313" key="3">
    <source>
        <dbReference type="Proteomes" id="UP001549921"/>
    </source>
</evidence>
<dbReference type="PANTHER" id="PTHR46599">
    <property type="entry name" value="PIGGYBAC TRANSPOSABLE ELEMENT-DERIVED PROTEIN 4"/>
    <property type="match status" value="1"/>
</dbReference>